<proteinExistence type="predicted"/>
<dbReference type="EMBL" id="CAWUHC010000014">
    <property type="protein sequence ID" value="CAK7215182.1"/>
    <property type="molecule type" value="Genomic_DNA"/>
</dbReference>
<sequence>MDRESEFGRTSSHHSSSTGASPQEEIFDRVFSGSVTPSPEPAPKISSGGPQKRSASDTEDNNSDEEGPEKKQRVVHEFACPFYKRNRTKYCHQRSCRTSGWPSVHRVKEHLYRHHMHYVCERCSTTFKAPENLKEHLRQPVACCVSAFKVPEDAGFDLETEKRLRSRKKIDGQTEIDKWTHMFQLLFPDASAQYTPSPFVDYSIQEDPYPPTGENEEALLHPEFRQLKNSNGSSTNLATIATVAVAAEQQLSAIDSRRIISDNMLVDMPGLMTSREKTRPARALDDDLYGCQMVSKTDFYEIVRDQVRAVLSTMPPPSPTHVVRRMP</sequence>
<gene>
    <name evidence="4" type="ORF">SBRCBS47491_002396</name>
</gene>
<dbReference type="InterPro" id="IPR013087">
    <property type="entry name" value="Znf_C2H2_type"/>
</dbReference>
<evidence type="ECO:0000313" key="5">
    <source>
        <dbReference type="Proteomes" id="UP001642406"/>
    </source>
</evidence>
<protein>
    <recommendedName>
        <fullName evidence="3">C2H2-type domain-containing protein</fullName>
    </recommendedName>
</protein>
<keyword evidence="1" id="KW-0862">Zinc</keyword>
<dbReference type="PANTHER" id="PTHR38166:SF1">
    <property type="entry name" value="C2H2-TYPE DOMAIN-CONTAINING PROTEIN"/>
    <property type="match status" value="1"/>
</dbReference>
<evidence type="ECO:0000256" key="2">
    <source>
        <dbReference type="SAM" id="MobiDB-lite"/>
    </source>
</evidence>
<feature type="compositionally biased region" description="Acidic residues" evidence="2">
    <location>
        <begin position="57"/>
        <end position="67"/>
    </location>
</feature>
<reference evidence="4 5" key="1">
    <citation type="submission" date="2024-01" db="EMBL/GenBank/DDBJ databases">
        <authorList>
            <person name="Allen C."/>
            <person name="Tagirdzhanova G."/>
        </authorList>
    </citation>
    <scope>NUCLEOTIDE SEQUENCE [LARGE SCALE GENOMIC DNA]</scope>
</reference>
<organism evidence="4 5">
    <name type="scientific">Sporothrix bragantina</name>
    <dbReference type="NCBI Taxonomy" id="671064"/>
    <lineage>
        <taxon>Eukaryota</taxon>
        <taxon>Fungi</taxon>
        <taxon>Dikarya</taxon>
        <taxon>Ascomycota</taxon>
        <taxon>Pezizomycotina</taxon>
        <taxon>Sordariomycetes</taxon>
        <taxon>Sordariomycetidae</taxon>
        <taxon>Ophiostomatales</taxon>
        <taxon>Ophiostomataceae</taxon>
        <taxon>Sporothrix</taxon>
    </lineage>
</organism>
<keyword evidence="1" id="KW-0863">Zinc-finger</keyword>
<accession>A0ABP0B6N4</accession>
<dbReference type="Proteomes" id="UP001642406">
    <property type="component" value="Unassembled WGS sequence"/>
</dbReference>
<feature type="domain" description="C2H2-type" evidence="3">
    <location>
        <begin position="118"/>
        <end position="138"/>
    </location>
</feature>
<dbReference type="PROSITE" id="PS50157">
    <property type="entry name" value="ZINC_FINGER_C2H2_2"/>
    <property type="match status" value="1"/>
</dbReference>
<comment type="caution">
    <text evidence="4">The sequence shown here is derived from an EMBL/GenBank/DDBJ whole genome shotgun (WGS) entry which is preliminary data.</text>
</comment>
<dbReference type="PANTHER" id="PTHR38166">
    <property type="entry name" value="C2H2-TYPE DOMAIN-CONTAINING PROTEIN-RELATED"/>
    <property type="match status" value="1"/>
</dbReference>
<evidence type="ECO:0000259" key="3">
    <source>
        <dbReference type="PROSITE" id="PS50157"/>
    </source>
</evidence>
<keyword evidence="1" id="KW-0479">Metal-binding</keyword>
<keyword evidence="5" id="KW-1185">Reference proteome</keyword>
<evidence type="ECO:0000313" key="4">
    <source>
        <dbReference type="EMBL" id="CAK7215182.1"/>
    </source>
</evidence>
<feature type="region of interest" description="Disordered" evidence="2">
    <location>
        <begin position="1"/>
        <end position="72"/>
    </location>
</feature>
<name>A0ABP0B6N4_9PEZI</name>
<evidence type="ECO:0000256" key="1">
    <source>
        <dbReference type="PROSITE-ProRule" id="PRU00042"/>
    </source>
</evidence>